<sequence length="68" mass="7899">MANQRTIHVDGYKIVTKRRYWKGNFLGFSAVITKGQYWRLDIPVINVLTRDEANWAAIEKYTAKVLGL</sequence>
<organism evidence="1">
    <name type="scientific">marine sediment metagenome</name>
    <dbReference type="NCBI Taxonomy" id="412755"/>
    <lineage>
        <taxon>unclassified sequences</taxon>
        <taxon>metagenomes</taxon>
        <taxon>ecological metagenomes</taxon>
    </lineage>
</organism>
<reference evidence="1" key="1">
    <citation type="journal article" date="2015" name="Nature">
        <title>Complex archaea that bridge the gap between prokaryotes and eukaryotes.</title>
        <authorList>
            <person name="Spang A."/>
            <person name="Saw J.H."/>
            <person name="Jorgensen S.L."/>
            <person name="Zaremba-Niedzwiedzka K."/>
            <person name="Martijn J."/>
            <person name="Lind A.E."/>
            <person name="van Eijk R."/>
            <person name="Schleper C."/>
            <person name="Guy L."/>
            <person name="Ettema T.J."/>
        </authorList>
    </citation>
    <scope>NUCLEOTIDE SEQUENCE</scope>
</reference>
<evidence type="ECO:0000313" key="1">
    <source>
        <dbReference type="EMBL" id="KKN72380.1"/>
    </source>
</evidence>
<proteinExistence type="predicted"/>
<dbReference type="EMBL" id="LAZR01000363">
    <property type="protein sequence ID" value="KKN72380.1"/>
    <property type="molecule type" value="Genomic_DNA"/>
</dbReference>
<protein>
    <submittedName>
        <fullName evidence="1">Uncharacterized protein</fullName>
    </submittedName>
</protein>
<name>A0A0F9STU2_9ZZZZ</name>
<gene>
    <name evidence="1" type="ORF">LCGC14_0410910</name>
</gene>
<dbReference type="AlphaFoldDB" id="A0A0F9STU2"/>
<comment type="caution">
    <text evidence="1">The sequence shown here is derived from an EMBL/GenBank/DDBJ whole genome shotgun (WGS) entry which is preliminary data.</text>
</comment>
<accession>A0A0F9STU2</accession>